<organism evidence="1 2">
    <name type="scientific">Gossypium arboreum</name>
    <name type="common">Tree cotton</name>
    <name type="synonym">Gossypium nanking</name>
    <dbReference type="NCBI Taxonomy" id="29729"/>
    <lineage>
        <taxon>Eukaryota</taxon>
        <taxon>Viridiplantae</taxon>
        <taxon>Streptophyta</taxon>
        <taxon>Embryophyta</taxon>
        <taxon>Tracheophyta</taxon>
        <taxon>Spermatophyta</taxon>
        <taxon>Magnoliopsida</taxon>
        <taxon>eudicotyledons</taxon>
        <taxon>Gunneridae</taxon>
        <taxon>Pentapetalae</taxon>
        <taxon>rosids</taxon>
        <taxon>malvids</taxon>
        <taxon>Malvales</taxon>
        <taxon>Malvaceae</taxon>
        <taxon>Malvoideae</taxon>
        <taxon>Gossypium</taxon>
    </lineage>
</organism>
<evidence type="ECO:0000313" key="2">
    <source>
        <dbReference type="Proteomes" id="UP001358586"/>
    </source>
</evidence>
<accession>A0ABR0MK82</accession>
<comment type="caution">
    <text evidence="1">The sequence shown here is derived from an EMBL/GenBank/DDBJ whole genome shotgun (WGS) entry which is preliminary data.</text>
</comment>
<protein>
    <submittedName>
        <fullName evidence="1">Uncharacterized protein</fullName>
    </submittedName>
</protein>
<evidence type="ECO:0000313" key="1">
    <source>
        <dbReference type="EMBL" id="KAK5774421.1"/>
    </source>
</evidence>
<proteinExistence type="predicted"/>
<dbReference type="Proteomes" id="UP001358586">
    <property type="component" value="Chromosome 12"/>
</dbReference>
<gene>
    <name evidence="1" type="ORF">PVK06_042276</name>
</gene>
<dbReference type="EMBL" id="JARKNE010000012">
    <property type="protein sequence ID" value="KAK5774421.1"/>
    <property type="molecule type" value="Genomic_DNA"/>
</dbReference>
<reference evidence="1 2" key="1">
    <citation type="submission" date="2023-03" db="EMBL/GenBank/DDBJ databases">
        <title>WGS of Gossypium arboreum.</title>
        <authorList>
            <person name="Yu D."/>
        </authorList>
    </citation>
    <scope>NUCLEOTIDE SEQUENCE [LARGE SCALE GENOMIC DNA]</scope>
    <source>
        <tissue evidence="1">Leaf</tissue>
    </source>
</reference>
<keyword evidence="2" id="KW-1185">Reference proteome</keyword>
<sequence length="138" mass="15595">MVILISDQDFYFAELAELDQQEAHIIQRSSDPMMRFGQEMLLIRGSSGVSNKDLEFCRSDGGGSGFGHWRGNRLSFRKVLASGRTRSTLEPLVDFLSCISRLAWILEDSPIWKFRLLVSRLLVAFFLGTTIQGPNPLL</sequence>
<name>A0ABR0MK82_GOSAR</name>